<proteinExistence type="predicted"/>
<name>A0ABP8NW55_9NOCA</name>
<evidence type="ECO:0000313" key="9">
    <source>
        <dbReference type="EMBL" id="GAA4472317.1"/>
    </source>
</evidence>
<dbReference type="PANTHER" id="PTHR36115:SF6">
    <property type="entry name" value="PROLINE-RICH ANTIGEN HOMOLOG"/>
    <property type="match status" value="1"/>
</dbReference>
<feature type="compositionally biased region" description="Pro residues" evidence="6">
    <location>
        <begin position="9"/>
        <end position="34"/>
    </location>
</feature>
<sequence length="232" mass="25411">MTDSDADPNRPPYPPPGPPQQPGPPQPGFSPPGYPQQGYPQQGYPQQGYPPQGYPPPGYPPPQYGPPPVPVYPYASWWARVAAYVLDGVAIPLLGYVIAGIGAYIAFKDATDTTTTYRGDYYYESSTELTGVNGAGIALMVAGILLALALVVWNMVFRQGRTGQSVAKSWMDIAVVREVDGRPLGAGMGFVRWLLLVVLGELCFLNFLWPLWDPRKRCWHDMIVQSVVIRTA</sequence>
<evidence type="ECO:0000256" key="1">
    <source>
        <dbReference type="ARBA" id="ARBA00004651"/>
    </source>
</evidence>
<feature type="transmembrane region" description="Helical" evidence="7">
    <location>
        <begin position="81"/>
        <end position="107"/>
    </location>
</feature>
<feature type="transmembrane region" description="Helical" evidence="7">
    <location>
        <begin position="135"/>
        <end position="156"/>
    </location>
</feature>
<protein>
    <recommendedName>
        <fullName evidence="8">RDD domain-containing protein</fullName>
    </recommendedName>
</protein>
<evidence type="ECO:0000256" key="4">
    <source>
        <dbReference type="ARBA" id="ARBA00022989"/>
    </source>
</evidence>
<keyword evidence="2" id="KW-1003">Cell membrane</keyword>
<evidence type="ECO:0000256" key="2">
    <source>
        <dbReference type="ARBA" id="ARBA00022475"/>
    </source>
</evidence>
<feature type="compositionally biased region" description="Pro residues" evidence="6">
    <location>
        <begin position="52"/>
        <end position="62"/>
    </location>
</feature>
<dbReference type="PANTHER" id="PTHR36115">
    <property type="entry name" value="PROLINE-RICH ANTIGEN HOMOLOG-RELATED"/>
    <property type="match status" value="1"/>
</dbReference>
<feature type="domain" description="RDD" evidence="8">
    <location>
        <begin position="74"/>
        <end position="224"/>
    </location>
</feature>
<evidence type="ECO:0000256" key="3">
    <source>
        <dbReference type="ARBA" id="ARBA00022692"/>
    </source>
</evidence>
<organism evidence="9 10">
    <name type="scientific">Rhodococcus olei</name>
    <dbReference type="NCBI Taxonomy" id="2161675"/>
    <lineage>
        <taxon>Bacteria</taxon>
        <taxon>Bacillati</taxon>
        <taxon>Actinomycetota</taxon>
        <taxon>Actinomycetes</taxon>
        <taxon>Mycobacteriales</taxon>
        <taxon>Nocardiaceae</taxon>
        <taxon>Rhodococcus</taxon>
    </lineage>
</organism>
<reference evidence="10" key="1">
    <citation type="journal article" date="2019" name="Int. J. Syst. Evol. Microbiol.">
        <title>The Global Catalogue of Microorganisms (GCM) 10K type strain sequencing project: providing services to taxonomists for standard genome sequencing and annotation.</title>
        <authorList>
            <consortium name="The Broad Institute Genomics Platform"/>
            <consortium name="The Broad Institute Genome Sequencing Center for Infectious Disease"/>
            <person name="Wu L."/>
            <person name="Ma J."/>
        </authorList>
    </citation>
    <scope>NUCLEOTIDE SEQUENCE [LARGE SCALE GENOMIC DNA]</scope>
    <source>
        <strain evidence="10">JCM 32206</strain>
    </source>
</reference>
<evidence type="ECO:0000313" key="10">
    <source>
        <dbReference type="Proteomes" id="UP001501183"/>
    </source>
</evidence>
<evidence type="ECO:0000256" key="7">
    <source>
        <dbReference type="SAM" id="Phobius"/>
    </source>
</evidence>
<evidence type="ECO:0000256" key="6">
    <source>
        <dbReference type="SAM" id="MobiDB-lite"/>
    </source>
</evidence>
<keyword evidence="5 7" id="KW-0472">Membrane</keyword>
<comment type="subcellular location">
    <subcellularLocation>
        <location evidence="1">Cell membrane</location>
        <topology evidence="1">Multi-pass membrane protein</topology>
    </subcellularLocation>
</comment>
<comment type="caution">
    <text evidence="9">The sequence shown here is derived from an EMBL/GenBank/DDBJ whole genome shotgun (WGS) entry which is preliminary data.</text>
</comment>
<dbReference type="SUPFAM" id="SSF81995">
    <property type="entry name" value="beta-sandwich domain of Sec23/24"/>
    <property type="match status" value="1"/>
</dbReference>
<gene>
    <name evidence="9" type="ORF">GCM10023094_04300</name>
</gene>
<dbReference type="InterPro" id="IPR051791">
    <property type="entry name" value="Pra-immunoreactive"/>
</dbReference>
<keyword evidence="3 7" id="KW-0812">Transmembrane</keyword>
<accession>A0ABP8NW55</accession>
<dbReference type="InterPro" id="IPR010432">
    <property type="entry name" value="RDD"/>
</dbReference>
<dbReference type="EMBL" id="BAABFB010000014">
    <property type="protein sequence ID" value="GAA4472317.1"/>
    <property type="molecule type" value="Genomic_DNA"/>
</dbReference>
<feature type="compositionally biased region" description="Low complexity" evidence="6">
    <location>
        <begin position="35"/>
        <end position="51"/>
    </location>
</feature>
<keyword evidence="4 7" id="KW-1133">Transmembrane helix</keyword>
<evidence type="ECO:0000256" key="5">
    <source>
        <dbReference type="ARBA" id="ARBA00023136"/>
    </source>
</evidence>
<keyword evidence="10" id="KW-1185">Reference proteome</keyword>
<evidence type="ECO:0000259" key="8">
    <source>
        <dbReference type="Pfam" id="PF06271"/>
    </source>
</evidence>
<dbReference type="Pfam" id="PF06271">
    <property type="entry name" value="RDD"/>
    <property type="match status" value="1"/>
</dbReference>
<feature type="transmembrane region" description="Helical" evidence="7">
    <location>
        <begin position="190"/>
        <end position="212"/>
    </location>
</feature>
<dbReference type="RefSeq" id="WP_345341651.1">
    <property type="nucleotide sequence ID" value="NZ_BAABFB010000014.1"/>
</dbReference>
<dbReference type="Proteomes" id="UP001501183">
    <property type="component" value="Unassembled WGS sequence"/>
</dbReference>
<feature type="region of interest" description="Disordered" evidence="6">
    <location>
        <begin position="1"/>
        <end position="62"/>
    </location>
</feature>